<protein>
    <recommendedName>
        <fullName evidence="4">Gamma-glutamylcyclotransferase</fullName>
    </recommendedName>
</protein>
<proteinExistence type="predicted"/>
<dbReference type="CDD" id="cd06661">
    <property type="entry name" value="GGCT_like"/>
    <property type="match status" value="1"/>
</dbReference>
<evidence type="ECO:0000313" key="2">
    <source>
        <dbReference type="EMBL" id="KAI5062014.1"/>
    </source>
</evidence>
<dbReference type="PANTHER" id="PTHR12192:SF19">
    <property type="entry name" value="GAMMA-GLUTAMYLCYCLOTRANSFERASE 2-2"/>
    <property type="match status" value="1"/>
</dbReference>
<dbReference type="Gene3D" id="3.10.490.10">
    <property type="entry name" value="Gamma-glutamyl cyclotransferase-like"/>
    <property type="match status" value="1"/>
</dbReference>
<dbReference type="Proteomes" id="UP000886520">
    <property type="component" value="Chromosome 22"/>
</dbReference>
<sequence length="251" mass="27707">MVLWIFGYASLIWKAGFEYDDRVIGFIKGYKRSFHLACFEHRGTVELPARVATLEPDEEAICWGAAYCIKDAEAARRALAYLHVRECEYDTIKTVELFTENSPKTAVLSGVQVFMSTTGSRYFLGGAAKEEIALQIAVATGPSGPNCDYLFRLVEGLREIGHEDEEVIELATLVRKFRNELQVHGINCLRAYTKESTKFAAIVSALAQSSAAAVPPKLIAGVKISGLQSMSLNQLPCSPRLVKSRVLQLGR</sequence>
<dbReference type="PANTHER" id="PTHR12192">
    <property type="entry name" value="CATION TRANSPORT PROTEIN CHAC-RELATED"/>
    <property type="match status" value="1"/>
</dbReference>
<dbReference type="EMBL" id="JABFUD020000022">
    <property type="protein sequence ID" value="KAI5062014.1"/>
    <property type="molecule type" value="Genomic_DNA"/>
</dbReference>
<reference evidence="2" key="1">
    <citation type="submission" date="2021-01" db="EMBL/GenBank/DDBJ databases">
        <title>Adiantum capillus-veneris genome.</title>
        <authorList>
            <person name="Fang Y."/>
            <person name="Liao Q."/>
        </authorList>
    </citation>
    <scope>NUCLEOTIDE SEQUENCE</scope>
    <source>
        <strain evidence="2">H3</strain>
        <tissue evidence="2">Leaf</tissue>
    </source>
</reference>
<dbReference type="Pfam" id="PF04752">
    <property type="entry name" value="ChaC"/>
    <property type="match status" value="1"/>
</dbReference>
<organism evidence="2 3">
    <name type="scientific">Adiantum capillus-veneris</name>
    <name type="common">Maidenhair fern</name>
    <dbReference type="NCBI Taxonomy" id="13818"/>
    <lineage>
        <taxon>Eukaryota</taxon>
        <taxon>Viridiplantae</taxon>
        <taxon>Streptophyta</taxon>
        <taxon>Embryophyta</taxon>
        <taxon>Tracheophyta</taxon>
        <taxon>Polypodiopsida</taxon>
        <taxon>Polypodiidae</taxon>
        <taxon>Polypodiales</taxon>
        <taxon>Pteridineae</taxon>
        <taxon>Pteridaceae</taxon>
        <taxon>Vittarioideae</taxon>
        <taxon>Adiantum</taxon>
    </lineage>
</organism>
<dbReference type="GO" id="GO:0061928">
    <property type="term" value="F:glutathione specific gamma-glutamylcyclotransferase activity"/>
    <property type="evidence" value="ECO:0007669"/>
    <property type="project" value="InterPro"/>
</dbReference>
<dbReference type="InterPro" id="IPR006840">
    <property type="entry name" value="ChaC"/>
</dbReference>
<evidence type="ECO:0000256" key="1">
    <source>
        <dbReference type="ARBA" id="ARBA00023239"/>
    </source>
</evidence>
<dbReference type="OrthoDB" id="1933483at2759"/>
<dbReference type="InterPro" id="IPR013024">
    <property type="entry name" value="GGCT-like"/>
</dbReference>
<evidence type="ECO:0008006" key="4">
    <source>
        <dbReference type="Google" id="ProtNLM"/>
    </source>
</evidence>
<gene>
    <name evidence="2" type="ORF">GOP47_0022553</name>
</gene>
<dbReference type="GO" id="GO:0005737">
    <property type="term" value="C:cytoplasm"/>
    <property type="evidence" value="ECO:0007669"/>
    <property type="project" value="TreeGrafter"/>
</dbReference>
<accession>A0A9D4U5K2</accession>
<evidence type="ECO:0000313" key="3">
    <source>
        <dbReference type="Proteomes" id="UP000886520"/>
    </source>
</evidence>
<keyword evidence="3" id="KW-1185">Reference proteome</keyword>
<name>A0A9D4U5K2_ADICA</name>
<dbReference type="GO" id="GO:0006751">
    <property type="term" value="P:glutathione catabolic process"/>
    <property type="evidence" value="ECO:0007669"/>
    <property type="project" value="InterPro"/>
</dbReference>
<dbReference type="AlphaFoldDB" id="A0A9D4U5K2"/>
<comment type="caution">
    <text evidence="2">The sequence shown here is derived from an EMBL/GenBank/DDBJ whole genome shotgun (WGS) entry which is preliminary data.</text>
</comment>
<keyword evidence="1" id="KW-0456">Lyase</keyword>